<keyword evidence="6" id="KW-0456">Lyase</keyword>
<dbReference type="Gene3D" id="3.40.50.20">
    <property type="match status" value="1"/>
</dbReference>
<organism evidence="6 7">
    <name type="scientific">Nonomuraea coxensis DSM 45129</name>
    <dbReference type="NCBI Taxonomy" id="1122611"/>
    <lineage>
        <taxon>Bacteria</taxon>
        <taxon>Bacillati</taxon>
        <taxon>Actinomycetota</taxon>
        <taxon>Actinomycetes</taxon>
        <taxon>Streptosporangiales</taxon>
        <taxon>Streptosporangiaceae</taxon>
        <taxon>Nonomuraea</taxon>
    </lineage>
</organism>
<keyword evidence="3 4" id="KW-0067">ATP-binding</keyword>
<dbReference type="RefSeq" id="WP_020546089.1">
    <property type="nucleotide sequence ID" value="NZ_CP068985.1"/>
</dbReference>
<keyword evidence="1" id="KW-0436">Ligase</keyword>
<keyword evidence="7" id="KW-1185">Reference proteome</keyword>
<name>A0ABX8TXC4_9ACTN</name>
<dbReference type="Proteomes" id="UP000824681">
    <property type="component" value="Chromosome"/>
</dbReference>
<sequence>MRHLVILGGSDGTVSAFRAARRLGLATICVDMRPDAPGVAEADEFLHLSTRDVPAVADALRGRAGLAGLLAPGSDINLPSLVELARLLGLPCGLTDATLRASTDKLHFREVCERLGLPGPRYWDGNADPALRPPLPVIVKPVDSGSSRGITICREPGELPAAIAHAKEVSPSGRAVIEELLTGEDLCAEAMLQDGRIALLGLSRRVTAPPAVVAVGHDMAPADDVLEKEVVRQLELVCGDLGYRDGPLNVDLFVDGGQVTLVEMGARIGGNGLGEALGLMHGVDTVEATVRLAVGERPDLTPARRGPAHVRVLRAPSAGTLVSIDGLESLPDGAEVVVVARPGDHVVPYTECRAKLGYVVDREPADLDALIRVDVR</sequence>
<accession>A0ABX8TXC4</accession>
<dbReference type="SUPFAM" id="SSF56059">
    <property type="entry name" value="Glutathione synthetase ATP-binding domain-like"/>
    <property type="match status" value="1"/>
</dbReference>
<gene>
    <name evidence="6" type="ORF">Nocox_12585</name>
</gene>
<dbReference type="GO" id="GO:0016829">
    <property type="term" value="F:lyase activity"/>
    <property type="evidence" value="ECO:0007669"/>
    <property type="project" value="UniProtKB-KW"/>
</dbReference>
<dbReference type="Gene3D" id="3.30.470.20">
    <property type="entry name" value="ATP-grasp fold, B domain"/>
    <property type="match status" value="1"/>
</dbReference>
<dbReference type="InterPro" id="IPR013815">
    <property type="entry name" value="ATP_grasp_subdomain_1"/>
</dbReference>
<dbReference type="InterPro" id="IPR011761">
    <property type="entry name" value="ATP-grasp"/>
</dbReference>
<dbReference type="Pfam" id="PF13535">
    <property type="entry name" value="ATP-grasp_4"/>
    <property type="match status" value="1"/>
</dbReference>
<dbReference type="EMBL" id="CP068985">
    <property type="protein sequence ID" value="QYC40135.1"/>
    <property type="molecule type" value="Genomic_DNA"/>
</dbReference>
<dbReference type="Gene3D" id="3.30.1490.20">
    <property type="entry name" value="ATP-grasp fold, A domain"/>
    <property type="match status" value="1"/>
</dbReference>
<evidence type="ECO:0000256" key="2">
    <source>
        <dbReference type="ARBA" id="ARBA00022741"/>
    </source>
</evidence>
<dbReference type="InterPro" id="IPR052032">
    <property type="entry name" value="ATP-dep_AA_Ligase"/>
</dbReference>
<proteinExistence type="predicted"/>
<evidence type="ECO:0000256" key="3">
    <source>
        <dbReference type="ARBA" id="ARBA00022840"/>
    </source>
</evidence>
<dbReference type="Pfam" id="PF18603">
    <property type="entry name" value="LAL_C2"/>
    <property type="match status" value="1"/>
</dbReference>
<dbReference type="InterPro" id="IPR040570">
    <property type="entry name" value="LAL_C2"/>
</dbReference>
<reference evidence="6 7" key="1">
    <citation type="journal article" date="2021" name="ACS Chem. Biol.">
        <title>Genomic-Led Discovery of a Novel Glycopeptide Antibiotic by Nonomuraea coxensis DSM 45129.</title>
        <authorList>
            <person name="Yushchuk O."/>
            <person name="Vior N.M."/>
            <person name="Andreo-Vidal A."/>
            <person name="Berini F."/>
            <person name="Ruckert C."/>
            <person name="Busche T."/>
            <person name="Binda E."/>
            <person name="Kalinowski J."/>
            <person name="Truman A.W."/>
            <person name="Marinelli F."/>
        </authorList>
    </citation>
    <scope>NUCLEOTIDE SEQUENCE [LARGE SCALE GENOMIC DNA]</scope>
    <source>
        <strain evidence="6 7">DSM 45129</strain>
    </source>
</reference>
<dbReference type="PROSITE" id="PS50975">
    <property type="entry name" value="ATP_GRASP"/>
    <property type="match status" value="1"/>
</dbReference>
<keyword evidence="2 4" id="KW-0547">Nucleotide-binding</keyword>
<evidence type="ECO:0000256" key="1">
    <source>
        <dbReference type="ARBA" id="ARBA00022598"/>
    </source>
</evidence>
<evidence type="ECO:0000259" key="5">
    <source>
        <dbReference type="PROSITE" id="PS50975"/>
    </source>
</evidence>
<dbReference type="PANTHER" id="PTHR43585">
    <property type="entry name" value="FUMIPYRROLE BIOSYNTHESIS PROTEIN C"/>
    <property type="match status" value="1"/>
</dbReference>
<feature type="domain" description="ATP-grasp" evidence="5">
    <location>
        <begin position="109"/>
        <end position="294"/>
    </location>
</feature>
<evidence type="ECO:0000313" key="7">
    <source>
        <dbReference type="Proteomes" id="UP000824681"/>
    </source>
</evidence>
<dbReference type="PANTHER" id="PTHR43585:SF2">
    <property type="entry name" value="ATP-GRASP ENZYME FSQD"/>
    <property type="match status" value="1"/>
</dbReference>
<evidence type="ECO:0000256" key="4">
    <source>
        <dbReference type="PROSITE-ProRule" id="PRU00409"/>
    </source>
</evidence>
<evidence type="ECO:0000313" key="6">
    <source>
        <dbReference type="EMBL" id="QYC40135.1"/>
    </source>
</evidence>
<protein>
    <submittedName>
        <fullName evidence="6">Argininosuccinate lyase</fullName>
    </submittedName>
</protein>